<organism evidence="2 3">
    <name type="scientific">Neoroseomonas alkaliterrae</name>
    <dbReference type="NCBI Taxonomy" id="1452450"/>
    <lineage>
        <taxon>Bacteria</taxon>
        <taxon>Pseudomonadati</taxon>
        <taxon>Pseudomonadota</taxon>
        <taxon>Alphaproteobacteria</taxon>
        <taxon>Acetobacterales</taxon>
        <taxon>Acetobacteraceae</taxon>
        <taxon>Neoroseomonas</taxon>
    </lineage>
</organism>
<comment type="similarity">
    <text evidence="1">Belongs to the UPF0065 (bug) family.</text>
</comment>
<sequence length="325" mass="34226">MIHATRRATLTAAATLPFAARGVRAQDWAPRETIRLINPFAPGGSPDILARVMAPHMQGFLGQPMVVENRPGAGAAVGTRSVATARPDGHTVLLAPISSVIAPFMMRDPGYALSDFKPVSLLATTPFVLVARPGLFADVRAWDAAVRANPGRYKAATGGPGTPHQLAAVLYQSMSGADFTLVNYRGTAPALTDIRAGTVEFMFADMPATMGQVRDGALQALAVNTPQRVPALPDVPTMAETVAPGFEANSWVMWWVPAATPDAVVNRLNAAARHALAQPDVRARVAEVGFVGAGGSDVAAAQAHLRGEAEKWSALIRARGLRFDD</sequence>
<evidence type="ECO:0000313" key="2">
    <source>
        <dbReference type="EMBL" id="MBB5688823.1"/>
    </source>
</evidence>
<dbReference type="PANTHER" id="PTHR42928">
    <property type="entry name" value="TRICARBOXYLATE-BINDING PROTEIN"/>
    <property type="match status" value="1"/>
</dbReference>
<name>A0A840Y3Q7_9PROT</name>
<proteinExistence type="inferred from homology"/>
<dbReference type="InterPro" id="IPR005064">
    <property type="entry name" value="BUG"/>
</dbReference>
<dbReference type="PANTHER" id="PTHR42928:SF5">
    <property type="entry name" value="BLR1237 PROTEIN"/>
    <property type="match status" value="1"/>
</dbReference>
<evidence type="ECO:0000256" key="1">
    <source>
        <dbReference type="ARBA" id="ARBA00006987"/>
    </source>
</evidence>
<dbReference type="AlphaFoldDB" id="A0A840Y3Q7"/>
<gene>
    <name evidence="2" type="ORF">FHS88_000939</name>
</gene>
<dbReference type="Proteomes" id="UP000562254">
    <property type="component" value="Unassembled WGS sequence"/>
</dbReference>
<comment type="caution">
    <text evidence="2">The sequence shown here is derived from an EMBL/GenBank/DDBJ whole genome shotgun (WGS) entry which is preliminary data.</text>
</comment>
<evidence type="ECO:0000313" key="3">
    <source>
        <dbReference type="Proteomes" id="UP000562254"/>
    </source>
</evidence>
<dbReference type="PIRSF" id="PIRSF017082">
    <property type="entry name" value="YflP"/>
    <property type="match status" value="1"/>
</dbReference>
<accession>A0A840Y3Q7</accession>
<dbReference type="CDD" id="cd07012">
    <property type="entry name" value="PBP2_Bug_TTT"/>
    <property type="match status" value="1"/>
</dbReference>
<protein>
    <submittedName>
        <fullName evidence="2">Tripartite-type tricarboxylate transporter receptor subunit TctC</fullName>
    </submittedName>
</protein>
<dbReference type="SUPFAM" id="SSF53850">
    <property type="entry name" value="Periplasmic binding protein-like II"/>
    <property type="match status" value="1"/>
</dbReference>
<keyword evidence="2" id="KW-0675">Receptor</keyword>
<reference evidence="2 3" key="1">
    <citation type="submission" date="2020-08" db="EMBL/GenBank/DDBJ databases">
        <title>Genomic Encyclopedia of Type Strains, Phase IV (KMG-IV): sequencing the most valuable type-strain genomes for metagenomic binning, comparative biology and taxonomic classification.</title>
        <authorList>
            <person name="Goeker M."/>
        </authorList>
    </citation>
    <scope>NUCLEOTIDE SEQUENCE [LARGE SCALE GENOMIC DNA]</scope>
    <source>
        <strain evidence="2 3">DSM 25895</strain>
    </source>
</reference>
<dbReference type="RefSeq" id="WP_184481807.1">
    <property type="nucleotide sequence ID" value="NZ_JAAEDJ010000253.1"/>
</dbReference>
<keyword evidence="3" id="KW-1185">Reference proteome</keyword>
<dbReference type="Gene3D" id="3.40.190.10">
    <property type="entry name" value="Periplasmic binding protein-like II"/>
    <property type="match status" value="1"/>
</dbReference>
<dbReference type="Gene3D" id="3.40.190.150">
    <property type="entry name" value="Bordetella uptake gene, domain 1"/>
    <property type="match status" value="1"/>
</dbReference>
<dbReference type="Pfam" id="PF03401">
    <property type="entry name" value="TctC"/>
    <property type="match status" value="1"/>
</dbReference>
<dbReference type="EMBL" id="JACIJE010000002">
    <property type="protein sequence ID" value="MBB5688823.1"/>
    <property type="molecule type" value="Genomic_DNA"/>
</dbReference>
<dbReference type="InterPro" id="IPR042100">
    <property type="entry name" value="Bug_dom1"/>
</dbReference>